<accession>A0A316UB79</accession>
<dbReference type="GeneID" id="37016560"/>
<dbReference type="EMBL" id="KZ819323">
    <property type="protein sequence ID" value="PWN22118.1"/>
    <property type="molecule type" value="Genomic_DNA"/>
</dbReference>
<name>A0A316UB79_9BASI</name>
<organism evidence="1 2">
    <name type="scientific">Pseudomicrostroma glucosiphilum</name>
    <dbReference type="NCBI Taxonomy" id="1684307"/>
    <lineage>
        <taxon>Eukaryota</taxon>
        <taxon>Fungi</taxon>
        <taxon>Dikarya</taxon>
        <taxon>Basidiomycota</taxon>
        <taxon>Ustilaginomycotina</taxon>
        <taxon>Exobasidiomycetes</taxon>
        <taxon>Microstromatales</taxon>
        <taxon>Microstromatales incertae sedis</taxon>
        <taxon>Pseudomicrostroma</taxon>
    </lineage>
</organism>
<dbReference type="RefSeq" id="XP_025349278.1">
    <property type="nucleotide sequence ID" value="XM_025494826.1"/>
</dbReference>
<dbReference type="PANTHER" id="PTHR31240:SF0">
    <property type="entry name" value="MATERNAL EFFECT EMBRYO ARREST 18"/>
    <property type="match status" value="1"/>
</dbReference>
<dbReference type="Pfam" id="PF01933">
    <property type="entry name" value="CofD"/>
    <property type="match status" value="1"/>
</dbReference>
<dbReference type="InterPro" id="IPR038136">
    <property type="entry name" value="CofD-like_dom_sf"/>
</dbReference>
<sequence length="487" mass="52274">MEQSGPVQAGDASTSNVPLGPTLILSGGTGYNDLVSATLPSPTTYVLPISDNGGSSSEIIRCFGGPSIGDIRSRLVRLIPSEVTSNGDATGTGGNEALRNLLSYRFPVDNSEDEILDEWKEVIAGTHHIWEGVDEVRGSIVRGFITHFHKAVLATFSKPFPSSDPLCSSAAEPFDLHGLSIGNAFLSSCARTFDSLQAAIWLFCNVARIDTKQVRAIPCVETTETSHIAARLENGQLLLGQCEISHPAKKREGDATPAVLEPKKATNGLLTAVESLSLSDPITKMLRPVISRTNSNLVFSKAAGKNALPSRIQSIHYAFPSIDAAEGQLRPQALSANPAYLAALQKTETLIYSCGSLYTSIVPLLVLQGVGVAIAHSKTIRRKVLLLNTQLDRETGGYDALDFIRAITHACSSSSPTDHEDCAEVQPRQLMSHLVYHPKGQVAVDVEQVEELGISCVRIPDRPGKVAFTEEDVRYALHVIMKAQSEG</sequence>
<keyword evidence="2" id="KW-1185">Reference proteome</keyword>
<dbReference type="Proteomes" id="UP000245942">
    <property type="component" value="Unassembled WGS sequence"/>
</dbReference>
<dbReference type="GO" id="GO:0043743">
    <property type="term" value="F:LPPG:FO 2-phospho-L-lactate transferase activity"/>
    <property type="evidence" value="ECO:0007669"/>
    <property type="project" value="InterPro"/>
</dbReference>
<dbReference type="OrthoDB" id="10267139at2759"/>
<dbReference type="STRING" id="1684307.A0A316UB79"/>
<evidence type="ECO:0000313" key="1">
    <source>
        <dbReference type="EMBL" id="PWN22118.1"/>
    </source>
</evidence>
<dbReference type="SUPFAM" id="SSF142338">
    <property type="entry name" value="CofD-like"/>
    <property type="match status" value="1"/>
</dbReference>
<dbReference type="InterPro" id="IPR002882">
    <property type="entry name" value="CofD"/>
</dbReference>
<gene>
    <name evidence="1" type="ORF">BCV69DRAFT_310947</name>
</gene>
<dbReference type="AlphaFoldDB" id="A0A316UB79"/>
<proteinExistence type="predicted"/>
<evidence type="ECO:0000313" key="2">
    <source>
        <dbReference type="Proteomes" id="UP000245942"/>
    </source>
</evidence>
<dbReference type="Gene3D" id="3.40.50.10680">
    <property type="entry name" value="CofD-like domains"/>
    <property type="match status" value="1"/>
</dbReference>
<reference evidence="1 2" key="1">
    <citation type="journal article" date="2018" name="Mol. Biol. Evol.">
        <title>Broad Genomic Sampling Reveals a Smut Pathogenic Ancestry of the Fungal Clade Ustilaginomycotina.</title>
        <authorList>
            <person name="Kijpornyongpan T."/>
            <person name="Mondo S.J."/>
            <person name="Barry K."/>
            <person name="Sandor L."/>
            <person name="Lee J."/>
            <person name="Lipzen A."/>
            <person name="Pangilinan J."/>
            <person name="LaButti K."/>
            <person name="Hainaut M."/>
            <person name="Henrissat B."/>
            <person name="Grigoriev I.V."/>
            <person name="Spatafora J.W."/>
            <person name="Aime M.C."/>
        </authorList>
    </citation>
    <scope>NUCLEOTIDE SEQUENCE [LARGE SCALE GENOMIC DNA]</scope>
    <source>
        <strain evidence="1 2">MCA 4718</strain>
    </source>
</reference>
<dbReference type="PANTHER" id="PTHR31240">
    <property type="entry name" value="MATERNAL EFFECT EMBRYO ARREST 18"/>
    <property type="match status" value="1"/>
</dbReference>
<protein>
    <submittedName>
        <fullName evidence="1">Uncharacterized protein</fullName>
    </submittedName>
</protein>